<evidence type="ECO:0000313" key="1">
    <source>
        <dbReference type="EMBL" id="KKT82619.1"/>
    </source>
</evidence>
<accession>A0A0G1NEL7</accession>
<dbReference type="AlphaFoldDB" id="A0A0G1NEL7"/>
<dbReference type="EMBL" id="LCJT01000038">
    <property type="protein sequence ID" value="KKT82619.1"/>
    <property type="molecule type" value="Genomic_DNA"/>
</dbReference>
<evidence type="ECO:0000313" key="2">
    <source>
        <dbReference type="Proteomes" id="UP000033915"/>
    </source>
</evidence>
<sequence length="48" mass="5181">MGKILDLPGIGPGPHPCHGCVIPFYYRPVLKIINNPSINKIVDVIAEA</sequence>
<gene>
    <name evidence="1" type="ORF">UW81_C0038G0011</name>
</gene>
<dbReference type="Proteomes" id="UP000033915">
    <property type="component" value="Unassembled WGS sequence"/>
</dbReference>
<feature type="non-terminal residue" evidence="1">
    <location>
        <position position="48"/>
    </location>
</feature>
<proteinExistence type="predicted"/>
<name>A0A0G1NEL7_9BACT</name>
<protein>
    <submittedName>
        <fullName evidence="1">Uncharacterized protein</fullName>
    </submittedName>
</protein>
<comment type="caution">
    <text evidence="1">The sequence shown here is derived from an EMBL/GenBank/DDBJ whole genome shotgun (WGS) entry which is preliminary data.</text>
</comment>
<reference evidence="1 2" key="1">
    <citation type="journal article" date="2015" name="Nature">
        <title>rRNA introns, odd ribosomes, and small enigmatic genomes across a large radiation of phyla.</title>
        <authorList>
            <person name="Brown C.T."/>
            <person name="Hug L.A."/>
            <person name="Thomas B.C."/>
            <person name="Sharon I."/>
            <person name="Castelle C.J."/>
            <person name="Singh A."/>
            <person name="Wilkins M.J."/>
            <person name="Williams K.H."/>
            <person name="Banfield J.F."/>
        </authorList>
    </citation>
    <scope>NUCLEOTIDE SEQUENCE [LARGE SCALE GENOMIC DNA]</scope>
</reference>
<organism evidence="1 2">
    <name type="scientific">Candidatus Giovannonibacteria bacterium GW2011_GWC2_44_9</name>
    <dbReference type="NCBI Taxonomy" id="1618658"/>
    <lineage>
        <taxon>Bacteria</taxon>
        <taxon>Candidatus Giovannoniibacteriota</taxon>
    </lineage>
</organism>